<proteinExistence type="predicted"/>
<dbReference type="Proteomes" id="UP001434883">
    <property type="component" value="Unassembled WGS sequence"/>
</dbReference>
<keyword evidence="2" id="KW-1185">Reference proteome</keyword>
<accession>A0ABV0QMQ6</accession>
<organism evidence="1 2">
    <name type="scientific">Xenoophorus captivus</name>
    <dbReference type="NCBI Taxonomy" id="1517983"/>
    <lineage>
        <taxon>Eukaryota</taxon>
        <taxon>Metazoa</taxon>
        <taxon>Chordata</taxon>
        <taxon>Craniata</taxon>
        <taxon>Vertebrata</taxon>
        <taxon>Euteleostomi</taxon>
        <taxon>Actinopterygii</taxon>
        <taxon>Neopterygii</taxon>
        <taxon>Teleostei</taxon>
        <taxon>Neoteleostei</taxon>
        <taxon>Acanthomorphata</taxon>
        <taxon>Ovalentaria</taxon>
        <taxon>Atherinomorphae</taxon>
        <taxon>Cyprinodontiformes</taxon>
        <taxon>Goodeidae</taxon>
        <taxon>Xenoophorus</taxon>
    </lineage>
</organism>
<evidence type="ECO:0000313" key="2">
    <source>
        <dbReference type="Proteomes" id="UP001434883"/>
    </source>
</evidence>
<comment type="caution">
    <text evidence="1">The sequence shown here is derived from an EMBL/GenBank/DDBJ whole genome shotgun (WGS) entry which is preliminary data.</text>
</comment>
<sequence>MQSKNMFSSAFTNTITDDNPGSYLCFERFDAALIETYDHFGPIVRAPLFSPGSNLLMHWDLVQALLYVQEIFKALIYVFFQPRLQQVSPRDEAESSFKALWHQSAPRLLPSTVEHHGC</sequence>
<protein>
    <submittedName>
        <fullName evidence="1">Uncharacterized protein</fullName>
    </submittedName>
</protein>
<evidence type="ECO:0000313" key="1">
    <source>
        <dbReference type="EMBL" id="MEQ2197111.1"/>
    </source>
</evidence>
<name>A0ABV0QMQ6_9TELE</name>
<dbReference type="EMBL" id="JAHRIN010017335">
    <property type="protein sequence ID" value="MEQ2197111.1"/>
    <property type="molecule type" value="Genomic_DNA"/>
</dbReference>
<reference evidence="1 2" key="1">
    <citation type="submission" date="2021-06" db="EMBL/GenBank/DDBJ databases">
        <authorList>
            <person name="Palmer J.M."/>
        </authorList>
    </citation>
    <scope>NUCLEOTIDE SEQUENCE [LARGE SCALE GENOMIC DNA]</scope>
    <source>
        <strain evidence="1 2">XC_2019</strain>
        <tissue evidence="1">Muscle</tissue>
    </source>
</reference>
<gene>
    <name evidence="1" type="ORF">XENOCAPTIV_023311</name>
</gene>